<reference evidence="1 2" key="1">
    <citation type="journal article" date="2020" name="Genome Biol. Evol.">
        <title>Rhizobium dioscoreae sp. nov., a plant growth-promoting bacterium isolated from yam (Dioscorea species).</title>
        <authorList>
            <person name="Ouyabe M."/>
            <person name="Tanaka N."/>
            <person name="Shiwa Y."/>
            <person name="Fujita N."/>
            <person name="Kikuno H."/>
            <person name="Babil P."/>
            <person name="Shiwachi H."/>
        </authorList>
    </citation>
    <scope>NUCLEOTIDE SEQUENCE [LARGE SCALE GENOMIC DNA]</scope>
    <source>
        <strain evidence="1 2">S-93</strain>
    </source>
</reference>
<keyword evidence="2" id="KW-1185">Reference proteome</keyword>
<evidence type="ECO:0000313" key="2">
    <source>
        <dbReference type="Proteomes" id="UP000390335"/>
    </source>
</evidence>
<name>A0ABQ0ZAW8_9HYPH</name>
<organism evidence="1 2">
    <name type="scientific">Rhizobium dioscoreae</name>
    <dbReference type="NCBI Taxonomy" id="2653122"/>
    <lineage>
        <taxon>Bacteria</taxon>
        <taxon>Pseudomonadati</taxon>
        <taxon>Pseudomonadota</taxon>
        <taxon>Alphaproteobacteria</taxon>
        <taxon>Hyphomicrobiales</taxon>
        <taxon>Rhizobiaceae</taxon>
        <taxon>Rhizobium/Agrobacterium group</taxon>
        <taxon>Rhizobium</taxon>
    </lineage>
</organism>
<evidence type="ECO:0000313" key="1">
    <source>
        <dbReference type="EMBL" id="GES52419.1"/>
    </source>
</evidence>
<proteinExistence type="predicted"/>
<accession>A0ABQ0ZAW8</accession>
<dbReference type="EMBL" id="BLAJ01000007">
    <property type="protein sequence ID" value="GES52419.1"/>
    <property type="molecule type" value="Genomic_DNA"/>
</dbReference>
<gene>
    <name evidence="1" type="ORF">RsS93_50330</name>
</gene>
<protein>
    <submittedName>
        <fullName evidence="1">Uncharacterized protein</fullName>
    </submittedName>
</protein>
<sequence>MNGPCLQYVLPLQSAPGGIAVAHEYATVIAKEDLGMDLAAAQLIIEEDDWLVTLDVVSMGLHIRRVGGLSILLL</sequence>
<comment type="caution">
    <text evidence="1">The sequence shown here is derived from an EMBL/GenBank/DDBJ whole genome shotgun (WGS) entry which is preliminary data.</text>
</comment>
<dbReference type="Proteomes" id="UP000390335">
    <property type="component" value="Unassembled WGS sequence"/>
</dbReference>